<accession>A0A2W5SN83</accession>
<evidence type="ECO:0000256" key="1">
    <source>
        <dbReference type="SAM" id="Phobius"/>
    </source>
</evidence>
<comment type="caution">
    <text evidence="2">The sequence shown here is derived from an EMBL/GenBank/DDBJ whole genome shotgun (WGS) entry which is preliminary data.</text>
</comment>
<evidence type="ECO:0000313" key="2">
    <source>
        <dbReference type="EMBL" id="PZR04392.1"/>
    </source>
</evidence>
<dbReference type="Proteomes" id="UP000249432">
    <property type="component" value="Unassembled WGS sequence"/>
</dbReference>
<keyword evidence="1" id="KW-0472">Membrane</keyword>
<evidence type="ECO:0000313" key="3">
    <source>
        <dbReference type="Proteomes" id="UP000249432"/>
    </source>
</evidence>
<organism evidence="2 3">
    <name type="scientific">Corynebacterium kroppenstedtii</name>
    <dbReference type="NCBI Taxonomy" id="161879"/>
    <lineage>
        <taxon>Bacteria</taxon>
        <taxon>Bacillati</taxon>
        <taxon>Actinomycetota</taxon>
        <taxon>Actinomycetes</taxon>
        <taxon>Mycobacteriales</taxon>
        <taxon>Corynebacteriaceae</taxon>
        <taxon>Corynebacterium</taxon>
    </lineage>
</organism>
<name>A0A2W5SN83_9CORY</name>
<feature type="transmembrane region" description="Helical" evidence="1">
    <location>
        <begin position="33"/>
        <end position="51"/>
    </location>
</feature>
<feature type="transmembrane region" description="Helical" evidence="1">
    <location>
        <begin position="6"/>
        <end position="26"/>
    </location>
</feature>
<keyword evidence="1" id="KW-1133">Transmembrane helix</keyword>
<sequence>MIFVLILVSGVIIASLLGALVLMARCDDLSRTVLSDVIFFGAVGLFLVYSLGNRTTITYEVAVFAGVLSVLSSVANSRIMVGGQR</sequence>
<keyword evidence="1" id="KW-0812">Transmembrane</keyword>
<dbReference type="AlphaFoldDB" id="A0A2W5SN83"/>
<feature type="transmembrane region" description="Helical" evidence="1">
    <location>
        <begin position="57"/>
        <end position="75"/>
    </location>
</feature>
<reference evidence="2 3" key="1">
    <citation type="submission" date="2017-08" db="EMBL/GenBank/DDBJ databases">
        <title>Infants hospitalized years apart are colonized by the same room-sourced microbial strains.</title>
        <authorList>
            <person name="Brooks B."/>
            <person name="Olm M.R."/>
            <person name="Firek B.A."/>
            <person name="Baker R."/>
            <person name="Thomas B.C."/>
            <person name="Morowitz M.J."/>
            <person name="Banfield J.F."/>
        </authorList>
    </citation>
    <scope>NUCLEOTIDE SEQUENCE [LARGE SCALE GENOMIC DNA]</scope>
    <source>
        <strain evidence="2">S2_003_000_R1_3</strain>
    </source>
</reference>
<dbReference type="NCBIfam" id="NF009255">
    <property type="entry name" value="PRK12612.1-3"/>
    <property type="match status" value="1"/>
</dbReference>
<gene>
    <name evidence="2" type="ORF">DI525_07215</name>
</gene>
<dbReference type="RefSeq" id="WP_303735066.1">
    <property type="nucleotide sequence ID" value="NZ_CAKZHK010000010.1"/>
</dbReference>
<protein>
    <submittedName>
        <fullName evidence="2">Cation:proton antiporter</fullName>
    </submittedName>
</protein>
<dbReference type="EMBL" id="QFRA01000017">
    <property type="protein sequence ID" value="PZR04392.1"/>
    <property type="molecule type" value="Genomic_DNA"/>
</dbReference>
<proteinExistence type="predicted"/>